<organism evidence="3 4">
    <name type="scientific">Coptis chinensis</name>
    <dbReference type="NCBI Taxonomy" id="261450"/>
    <lineage>
        <taxon>Eukaryota</taxon>
        <taxon>Viridiplantae</taxon>
        <taxon>Streptophyta</taxon>
        <taxon>Embryophyta</taxon>
        <taxon>Tracheophyta</taxon>
        <taxon>Spermatophyta</taxon>
        <taxon>Magnoliopsida</taxon>
        <taxon>Ranunculales</taxon>
        <taxon>Ranunculaceae</taxon>
        <taxon>Coptidoideae</taxon>
        <taxon>Coptis</taxon>
    </lineage>
</organism>
<evidence type="ECO:0000259" key="2">
    <source>
        <dbReference type="Pfam" id="PF11926"/>
    </source>
</evidence>
<name>A0A835HZS9_9MAGN</name>
<reference evidence="3 4" key="1">
    <citation type="submission" date="2020-10" db="EMBL/GenBank/DDBJ databases">
        <title>The Coptis chinensis genome and diversification of protoberbering-type alkaloids.</title>
        <authorList>
            <person name="Wang B."/>
            <person name="Shu S."/>
            <person name="Song C."/>
            <person name="Liu Y."/>
        </authorList>
    </citation>
    <scope>NUCLEOTIDE SEQUENCE [LARGE SCALE GENOMIC DNA]</scope>
    <source>
        <strain evidence="3">HL-2020</strain>
        <tissue evidence="3">Leaf</tissue>
    </source>
</reference>
<dbReference type="Pfam" id="PF11926">
    <property type="entry name" value="DUF3444"/>
    <property type="match status" value="1"/>
</dbReference>
<feature type="compositionally biased region" description="Basic residues" evidence="1">
    <location>
        <begin position="688"/>
        <end position="702"/>
    </location>
</feature>
<proteinExistence type="predicted"/>
<dbReference type="OrthoDB" id="10250354at2759"/>
<feature type="compositionally biased region" description="Polar residues" evidence="1">
    <location>
        <begin position="564"/>
        <end position="574"/>
    </location>
</feature>
<evidence type="ECO:0000313" key="4">
    <source>
        <dbReference type="Proteomes" id="UP000631114"/>
    </source>
</evidence>
<dbReference type="PANTHER" id="PTHR45089:SF24">
    <property type="entry name" value="DNAJ HEAT SHOCK N-TERMINAL DOMAIN-CONTAINING PROTEIN"/>
    <property type="match status" value="1"/>
</dbReference>
<evidence type="ECO:0000256" key="1">
    <source>
        <dbReference type="SAM" id="MobiDB-lite"/>
    </source>
</evidence>
<dbReference type="InterPro" id="IPR024593">
    <property type="entry name" value="DUF3444"/>
</dbReference>
<feature type="domain" description="DUF3444" evidence="2">
    <location>
        <begin position="226"/>
        <end position="432"/>
    </location>
</feature>
<feature type="region of interest" description="Disordered" evidence="1">
    <location>
        <begin position="558"/>
        <end position="590"/>
    </location>
</feature>
<feature type="compositionally biased region" description="Basic residues" evidence="1">
    <location>
        <begin position="638"/>
        <end position="647"/>
    </location>
</feature>
<comment type="caution">
    <text evidence="3">The sequence shown here is derived from an EMBL/GenBank/DDBJ whole genome shotgun (WGS) entry which is preliminary data.</text>
</comment>
<keyword evidence="4" id="KW-1185">Reference proteome</keyword>
<gene>
    <name evidence="3" type="ORF">IFM89_035565</name>
</gene>
<dbReference type="AlphaFoldDB" id="A0A835HZS9"/>
<accession>A0A835HZS9</accession>
<protein>
    <recommendedName>
        <fullName evidence="2">DUF3444 domain-containing protein</fullName>
    </recommendedName>
</protein>
<dbReference type="PANTHER" id="PTHR45089">
    <property type="entry name" value="DNAJ HEAT SHOCK AMINO-TERMINAL DOMAIN PROTEIN-RELATED"/>
    <property type="match status" value="1"/>
</dbReference>
<dbReference type="EMBL" id="JADFTS010000005">
    <property type="protein sequence ID" value="KAF9607427.1"/>
    <property type="molecule type" value="Genomic_DNA"/>
</dbReference>
<sequence>MDSWNKVMSSTPLSFSDLGERESDLCTSVVSHSLSISSTLLFYKLLPINKEEANRIIGVAEDEMGSNIALEGQTVFLGRGKRKAMEKHMPAQKRLLRFYLETGSDEDEIIEKGEERCVFTAEIVRRHCPHCSGVLDDDEYVVTRKKSRESGSLNVFNDQSEALSKGLDVGAHALLGCSAGFGKDREKNLMNLNHRVGVLKKKGNEKPIIKHSAEISVIGNKENSESKSVAVPHSNFYQFDKDRNEGSFEKDQIWAVYDTHGMPRLYARIRRVFSPGFKLEIAWLDAKPDHFDQMIDWISSKLPVSCGKFKYGKTRISDVINIFSHIVKSAKSTNRGSFEIYPRKGETWALFKNWDVKWSSDPDNRRNYEVDFVEILSDYEEGSGVIVAYLEKVKGFVSLFRPKRGMASFQIPPREIYKFSHMSPSYKTTGKERDGLSEGYFELDPASVPDKIEEFLDPEDVEVDTERMEQARPGQDRPTFWTGCPSCNMKFQYYNDMLNKALRCVMCLKIFIANDLNLQGVPSGIPRTHPVVPQQREASQDGRITRLRHAVLDITSDGGFQRHNAGTSTTVNRCSKSKGKGKGKAVVGGSGKIQNESSKVMKIVRFCVEEENVVDTPVRMTRSRKGIDLVVFSPLPNAKKKTKRGRKKDGNDDSTAVVLSESISEAPVRMTRSRRGTDLVDLSPSPVARKKTKGGRKLISRS</sequence>
<feature type="region of interest" description="Disordered" evidence="1">
    <location>
        <begin position="638"/>
        <end position="702"/>
    </location>
</feature>
<evidence type="ECO:0000313" key="3">
    <source>
        <dbReference type="EMBL" id="KAF9607427.1"/>
    </source>
</evidence>
<dbReference type="Proteomes" id="UP000631114">
    <property type="component" value="Unassembled WGS sequence"/>
</dbReference>